<dbReference type="Gene3D" id="1.20.58.70">
    <property type="match status" value="1"/>
</dbReference>
<dbReference type="CDD" id="cd15849">
    <property type="entry name" value="SNARE_Sso1"/>
    <property type="match status" value="1"/>
</dbReference>
<dbReference type="GO" id="GO:0031201">
    <property type="term" value="C:SNARE complex"/>
    <property type="evidence" value="ECO:0007669"/>
    <property type="project" value="TreeGrafter"/>
</dbReference>
<dbReference type="EMBL" id="KZ819298">
    <property type="protein sequence ID" value="PWN96655.1"/>
    <property type="molecule type" value="Genomic_DNA"/>
</dbReference>
<dbReference type="Pfam" id="PF00804">
    <property type="entry name" value="Syntaxin"/>
    <property type="match status" value="1"/>
</dbReference>
<evidence type="ECO:0000256" key="6">
    <source>
        <dbReference type="ARBA" id="ARBA00023136"/>
    </source>
</evidence>
<dbReference type="InterPro" id="IPR045242">
    <property type="entry name" value="Syntaxin"/>
</dbReference>
<dbReference type="GO" id="GO:0005484">
    <property type="term" value="F:SNAP receptor activity"/>
    <property type="evidence" value="ECO:0007669"/>
    <property type="project" value="TreeGrafter"/>
</dbReference>
<comment type="similarity">
    <text evidence="2">Belongs to the syntaxin family.</text>
</comment>
<dbReference type="InterPro" id="IPR006011">
    <property type="entry name" value="Syntaxin_N"/>
</dbReference>
<dbReference type="PANTHER" id="PTHR19957">
    <property type="entry name" value="SYNTAXIN"/>
    <property type="match status" value="1"/>
</dbReference>
<evidence type="ECO:0000256" key="4">
    <source>
        <dbReference type="ARBA" id="ARBA00022989"/>
    </source>
</evidence>
<dbReference type="InterPro" id="IPR000727">
    <property type="entry name" value="T_SNARE_dom"/>
</dbReference>
<reference evidence="9 10" key="1">
    <citation type="journal article" date="2018" name="Mol. Biol. Evol.">
        <title>Broad Genomic Sampling Reveals a Smut Pathogenic Ancestry of the Fungal Clade Ustilaginomycotina.</title>
        <authorList>
            <person name="Kijpornyongpan T."/>
            <person name="Mondo S.J."/>
            <person name="Barry K."/>
            <person name="Sandor L."/>
            <person name="Lee J."/>
            <person name="Lipzen A."/>
            <person name="Pangilinan J."/>
            <person name="LaButti K."/>
            <person name="Hainaut M."/>
            <person name="Henrissat B."/>
            <person name="Grigoriev I.V."/>
            <person name="Spatafora J.W."/>
            <person name="Aime M.C."/>
        </authorList>
    </citation>
    <scope>NUCLEOTIDE SEQUENCE [LARGE SCALE GENOMIC DNA]</scope>
    <source>
        <strain evidence="9 10">MCA 4186</strain>
    </source>
</reference>
<dbReference type="SMART" id="SM00397">
    <property type="entry name" value="t_SNARE"/>
    <property type="match status" value="1"/>
</dbReference>
<dbReference type="AlphaFoldDB" id="A0A316Z8T9"/>
<evidence type="ECO:0000259" key="8">
    <source>
        <dbReference type="PROSITE" id="PS50192"/>
    </source>
</evidence>
<dbReference type="GO" id="GO:0006886">
    <property type="term" value="P:intracellular protein transport"/>
    <property type="evidence" value="ECO:0007669"/>
    <property type="project" value="TreeGrafter"/>
</dbReference>
<protein>
    <submittedName>
        <fullName evidence="9">t-SNARE</fullName>
    </submittedName>
</protein>
<keyword evidence="5" id="KW-0175">Coiled coil</keyword>
<evidence type="ECO:0000256" key="1">
    <source>
        <dbReference type="ARBA" id="ARBA00004211"/>
    </source>
</evidence>
<dbReference type="InterPro" id="IPR010989">
    <property type="entry name" value="SNARE"/>
</dbReference>
<evidence type="ECO:0000313" key="9">
    <source>
        <dbReference type="EMBL" id="PWN96655.1"/>
    </source>
</evidence>
<proteinExistence type="inferred from homology"/>
<name>A0A316Z8T9_9BASI</name>
<dbReference type="PANTHER" id="PTHR19957:SF307">
    <property type="entry name" value="PROTEIN SSO1-RELATED"/>
    <property type="match status" value="1"/>
</dbReference>
<dbReference type="PROSITE" id="PS50192">
    <property type="entry name" value="T_SNARE"/>
    <property type="match status" value="1"/>
</dbReference>
<evidence type="ECO:0000256" key="5">
    <source>
        <dbReference type="ARBA" id="ARBA00023054"/>
    </source>
</evidence>
<dbReference type="SUPFAM" id="SSF47661">
    <property type="entry name" value="t-snare proteins"/>
    <property type="match status" value="1"/>
</dbReference>
<dbReference type="GO" id="GO:0012505">
    <property type="term" value="C:endomembrane system"/>
    <property type="evidence" value="ECO:0007669"/>
    <property type="project" value="TreeGrafter"/>
</dbReference>
<dbReference type="RefSeq" id="XP_025596934.1">
    <property type="nucleotide sequence ID" value="XM_025740295.1"/>
</dbReference>
<dbReference type="GO" id="GO:0005886">
    <property type="term" value="C:plasma membrane"/>
    <property type="evidence" value="ECO:0007669"/>
    <property type="project" value="TreeGrafter"/>
</dbReference>
<feature type="domain" description="T-SNARE coiled-coil homology" evidence="8">
    <location>
        <begin position="150"/>
        <end position="212"/>
    </location>
</feature>
<dbReference type="GO" id="GO:0006906">
    <property type="term" value="P:vesicle fusion"/>
    <property type="evidence" value="ECO:0007669"/>
    <property type="project" value="TreeGrafter"/>
</dbReference>
<dbReference type="GO" id="GO:0048278">
    <property type="term" value="P:vesicle docking"/>
    <property type="evidence" value="ECO:0007669"/>
    <property type="project" value="TreeGrafter"/>
</dbReference>
<evidence type="ECO:0000256" key="2">
    <source>
        <dbReference type="ARBA" id="ARBA00009063"/>
    </source>
</evidence>
<keyword evidence="6" id="KW-0472">Membrane</keyword>
<dbReference type="GO" id="GO:0000149">
    <property type="term" value="F:SNARE binding"/>
    <property type="evidence" value="ECO:0007669"/>
    <property type="project" value="TreeGrafter"/>
</dbReference>
<dbReference type="OrthoDB" id="10255013at2759"/>
<dbReference type="GeneID" id="37267841"/>
<evidence type="ECO:0000313" key="10">
    <source>
        <dbReference type="Proteomes" id="UP000245946"/>
    </source>
</evidence>
<sequence>MRQIEQNVNRISELHSRSLNNMDEASSAQAHAQLDQMAEETSRLTNATKNRIRNLDAQTARLPEGGEKNVRKTQIGVQKNAFKELVQKYVRVESEYKSKTRARAERQYRIVNPQATPQEVKAAIEDDNGQQIFSQALLNSNRHGEARGALREVQTRHEELRKIEQTMTELAQLFQEIDTLIVEQGEQIGQIENSAMVAETDMKQGTEHTTKAVTSARKARKKRIM</sequence>
<dbReference type="STRING" id="58919.A0A316Z8T9"/>
<evidence type="ECO:0000256" key="3">
    <source>
        <dbReference type="ARBA" id="ARBA00022692"/>
    </source>
</evidence>
<feature type="region of interest" description="Disordered" evidence="7">
    <location>
        <begin position="202"/>
        <end position="225"/>
    </location>
</feature>
<evidence type="ECO:0000256" key="7">
    <source>
        <dbReference type="SAM" id="MobiDB-lite"/>
    </source>
</evidence>
<keyword evidence="10" id="KW-1185">Reference proteome</keyword>
<gene>
    <name evidence="9" type="ORF">FA09DRAFT_299622</name>
</gene>
<organism evidence="9 10">
    <name type="scientific">Tilletiopsis washingtonensis</name>
    <dbReference type="NCBI Taxonomy" id="58919"/>
    <lineage>
        <taxon>Eukaryota</taxon>
        <taxon>Fungi</taxon>
        <taxon>Dikarya</taxon>
        <taxon>Basidiomycota</taxon>
        <taxon>Ustilaginomycotina</taxon>
        <taxon>Exobasidiomycetes</taxon>
        <taxon>Entylomatales</taxon>
        <taxon>Entylomatales incertae sedis</taxon>
        <taxon>Tilletiopsis</taxon>
    </lineage>
</organism>
<dbReference type="Proteomes" id="UP000245946">
    <property type="component" value="Unassembled WGS sequence"/>
</dbReference>
<dbReference type="FunFam" id="1.20.58.70:FF:000008">
    <property type="entry name" value="Syntaxin family protein"/>
    <property type="match status" value="1"/>
</dbReference>
<keyword evidence="4" id="KW-1133">Transmembrane helix</keyword>
<accession>A0A316Z8T9</accession>
<keyword evidence="3" id="KW-0812">Transmembrane</keyword>
<dbReference type="GO" id="GO:0006887">
    <property type="term" value="P:exocytosis"/>
    <property type="evidence" value="ECO:0007669"/>
    <property type="project" value="TreeGrafter"/>
</dbReference>
<comment type="subcellular location">
    <subcellularLocation>
        <location evidence="1">Membrane</location>
        <topology evidence="1">Single-pass type IV membrane protein</topology>
    </subcellularLocation>
</comment>